<dbReference type="NCBIfam" id="NF003593">
    <property type="entry name" value="PRK05255.1-1"/>
    <property type="match status" value="1"/>
</dbReference>
<dbReference type="CDD" id="cd16331">
    <property type="entry name" value="YjgA-like"/>
    <property type="match status" value="1"/>
</dbReference>
<dbReference type="GO" id="GO:0043022">
    <property type="term" value="F:ribosome binding"/>
    <property type="evidence" value="ECO:0007669"/>
    <property type="project" value="UniProtKB-UniRule"/>
</dbReference>
<feature type="region of interest" description="Disordered" evidence="6">
    <location>
        <begin position="167"/>
        <end position="188"/>
    </location>
</feature>
<keyword evidence="8" id="KW-1185">Reference proteome</keyword>
<dbReference type="AlphaFoldDB" id="A0A318KP31"/>
<dbReference type="OrthoDB" id="5293604at2"/>
<dbReference type="HAMAP" id="MF_00765">
    <property type="entry name" value="DarP"/>
    <property type="match status" value="1"/>
</dbReference>
<protein>
    <recommendedName>
        <fullName evidence="5">Dual-action ribosomal maturation protein DarP</fullName>
    </recommendedName>
    <alternativeName>
        <fullName evidence="5">Large ribosomal subunit assembly factor DarP</fullName>
    </alternativeName>
</protein>
<sequence>MTTSIQPQQPEDTLISKSQKKREMDALQDLGKTLAGLSTDTLKTMPIPDELREAIREYKRLNAHGALRRQLQYIGKLMRSVDAEPIEARLAVLRGESDQHTGWLHRLERWRDRLLAEDKALDALLAEHPGLDVQTLRTHIRNARREQADNKPPKSYRVIFKMLKDIIPEPGRPAGAPAAQTDEDAHED</sequence>
<name>A0A318KP31_9NEIS</name>
<dbReference type="PANTHER" id="PTHR38101:SF1">
    <property type="entry name" value="UPF0307 PROTEIN YJGA"/>
    <property type="match status" value="1"/>
</dbReference>
<organism evidence="7 8">
    <name type="scientific">Rivihabitans pingtungensis</name>
    <dbReference type="NCBI Taxonomy" id="1054498"/>
    <lineage>
        <taxon>Bacteria</taxon>
        <taxon>Pseudomonadati</taxon>
        <taxon>Pseudomonadota</taxon>
        <taxon>Betaproteobacteria</taxon>
        <taxon>Neisseriales</taxon>
        <taxon>Aquaspirillaceae</taxon>
        <taxon>Rivihabitans</taxon>
    </lineage>
</organism>
<dbReference type="GO" id="GO:0005829">
    <property type="term" value="C:cytosol"/>
    <property type="evidence" value="ECO:0007669"/>
    <property type="project" value="TreeGrafter"/>
</dbReference>
<reference evidence="7 8" key="1">
    <citation type="submission" date="2018-05" db="EMBL/GenBank/DDBJ databases">
        <title>Genomic Encyclopedia of Type Strains, Phase IV (KMG-IV): sequencing the most valuable type-strain genomes for metagenomic binning, comparative biology and taxonomic classification.</title>
        <authorList>
            <person name="Goeker M."/>
        </authorList>
    </citation>
    <scope>NUCLEOTIDE SEQUENCE [LARGE SCALE GENOMIC DNA]</scope>
    <source>
        <strain evidence="7 8">DSM 29661</strain>
    </source>
</reference>
<dbReference type="RefSeq" id="WP_110391369.1">
    <property type="nucleotide sequence ID" value="NZ_QJKI01000017.1"/>
</dbReference>
<dbReference type="PANTHER" id="PTHR38101">
    <property type="entry name" value="UPF0307 PROTEIN YJGA"/>
    <property type="match status" value="1"/>
</dbReference>
<evidence type="ECO:0000256" key="2">
    <source>
        <dbReference type="ARBA" id="ARBA00022517"/>
    </source>
</evidence>
<dbReference type="SUPFAM" id="SSF158710">
    <property type="entry name" value="PSPTO4464-like"/>
    <property type="match status" value="1"/>
</dbReference>
<dbReference type="GO" id="GO:0019843">
    <property type="term" value="F:rRNA binding"/>
    <property type="evidence" value="ECO:0007669"/>
    <property type="project" value="UniProtKB-UniRule"/>
</dbReference>
<dbReference type="PIRSF" id="PIRSF016183">
    <property type="entry name" value="UCP016183"/>
    <property type="match status" value="1"/>
</dbReference>
<comment type="caution">
    <text evidence="7">The sequence shown here is derived from an EMBL/GenBank/DDBJ whole genome shotgun (WGS) entry which is preliminary data.</text>
</comment>
<keyword evidence="1 5" id="KW-0963">Cytoplasm</keyword>
<evidence type="ECO:0000256" key="3">
    <source>
        <dbReference type="ARBA" id="ARBA00022730"/>
    </source>
</evidence>
<evidence type="ECO:0000313" key="8">
    <source>
        <dbReference type="Proteomes" id="UP000247555"/>
    </source>
</evidence>
<evidence type="ECO:0000256" key="1">
    <source>
        <dbReference type="ARBA" id="ARBA00022490"/>
    </source>
</evidence>
<dbReference type="Gene3D" id="1.10.60.30">
    <property type="entry name" value="PSPTO4464-like domains"/>
    <property type="match status" value="2"/>
</dbReference>
<dbReference type="InterPro" id="IPR006839">
    <property type="entry name" value="DarP"/>
</dbReference>
<keyword evidence="2 5" id="KW-0690">Ribosome biogenesis</keyword>
<evidence type="ECO:0000256" key="5">
    <source>
        <dbReference type="HAMAP-Rule" id="MF_00765"/>
    </source>
</evidence>
<proteinExistence type="inferred from homology"/>
<keyword evidence="4 5" id="KW-0694">RNA-binding</keyword>
<dbReference type="InterPro" id="IPR023153">
    <property type="entry name" value="DarP_sf"/>
</dbReference>
<gene>
    <name evidence="5" type="primary">darP</name>
    <name evidence="7" type="ORF">DFR34_11710</name>
</gene>
<evidence type="ECO:0000256" key="4">
    <source>
        <dbReference type="ARBA" id="ARBA00022884"/>
    </source>
</evidence>
<dbReference type="Pfam" id="PF04751">
    <property type="entry name" value="DarP"/>
    <property type="match status" value="1"/>
</dbReference>
<evidence type="ECO:0000313" key="7">
    <source>
        <dbReference type="EMBL" id="PXX77406.1"/>
    </source>
</evidence>
<accession>A0A318KP31</accession>
<feature type="compositionally biased region" description="Low complexity" evidence="6">
    <location>
        <begin position="168"/>
        <end position="179"/>
    </location>
</feature>
<evidence type="ECO:0000256" key="6">
    <source>
        <dbReference type="SAM" id="MobiDB-lite"/>
    </source>
</evidence>
<dbReference type="Proteomes" id="UP000247555">
    <property type="component" value="Unassembled WGS sequence"/>
</dbReference>
<keyword evidence="3 5" id="KW-0699">rRNA-binding</keyword>
<comment type="similarity">
    <text evidence="5">Belongs to the DarP family.</text>
</comment>
<comment type="function">
    <text evidence="5">Member of a network of 50S ribosomal subunit biogenesis factors which assembles along the 30S-50S interface, preventing incorrect 23S rRNA structures from forming. Promotes peptidyl transferase center (PTC) maturation.</text>
</comment>
<dbReference type="EMBL" id="QJKI01000017">
    <property type="protein sequence ID" value="PXX77406.1"/>
    <property type="molecule type" value="Genomic_DNA"/>
</dbReference>
<comment type="subcellular location">
    <subcellularLocation>
        <location evidence="5">Cytoplasm</location>
    </subcellularLocation>
    <text evidence="5">Associates with late stage pre-50S ribosomal subunits.</text>
</comment>
<dbReference type="GO" id="GO:1902626">
    <property type="term" value="P:assembly of large subunit precursor of preribosome"/>
    <property type="evidence" value="ECO:0007669"/>
    <property type="project" value="UniProtKB-UniRule"/>
</dbReference>